<dbReference type="EMBL" id="JANAVB010010199">
    <property type="protein sequence ID" value="KAJ6839117.1"/>
    <property type="molecule type" value="Genomic_DNA"/>
</dbReference>
<evidence type="ECO:0000313" key="1">
    <source>
        <dbReference type="EMBL" id="KAJ6839117.1"/>
    </source>
</evidence>
<dbReference type="Proteomes" id="UP001140949">
    <property type="component" value="Unassembled WGS sequence"/>
</dbReference>
<protein>
    <submittedName>
        <fullName evidence="1">Uncharacterized protein</fullName>
    </submittedName>
</protein>
<dbReference type="AlphaFoldDB" id="A0AAX6HEQ6"/>
<sequence>MRMVAELLSFSYHALYVCFLDKLHIVAWSWTTCRQGSFSNGIHGPWNPVRPGGNQC</sequence>
<organism evidence="1 2">
    <name type="scientific">Iris pallida</name>
    <name type="common">Sweet iris</name>
    <dbReference type="NCBI Taxonomy" id="29817"/>
    <lineage>
        <taxon>Eukaryota</taxon>
        <taxon>Viridiplantae</taxon>
        <taxon>Streptophyta</taxon>
        <taxon>Embryophyta</taxon>
        <taxon>Tracheophyta</taxon>
        <taxon>Spermatophyta</taxon>
        <taxon>Magnoliopsida</taxon>
        <taxon>Liliopsida</taxon>
        <taxon>Asparagales</taxon>
        <taxon>Iridaceae</taxon>
        <taxon>Iridoideae</taxon>
        <taxon>Irideae</taxon>
        <taxon>Iris</taxon>
    </lineage>
</organism>
<gene>
    <name evidence="1" type="ORF">M6B38_316590</name>
</gene>
<reference evidence="1" key="1">
    <citation type="journal article" date="2023" name="GigaByte">
        <title>Genome assembly of the bearded iris, Iris pallida Lam.</title>
        <authorList>
            <person name="Bruccoleri R.E."/>
            <person name="Oakeley E.J."/>
            <person name="Faust A.M.E."/>
            <person name="Altorfer M."/>
            <person name="Dessus-Babus S."/>
            <person name="Burckhardt D."/>
            <person name="Oertli M."/>
            <person name="Naumann U."/>
            <person name="Petersen F."/>
            <person name="Wong J."/>
        </authorList>
    </citation>
    <scope>NUCLEOTIDE SEQUENCE</scope>
    <source>
        <strain evidence="1">GSM-AAB239-AS_SAM_17_03QT</strain>
    </source>
</reference>
<keyword evidence="2" id="KW-1185">Reference proteome</keyword>
<proteinExistence type="predicted"/>
<comment type="caution">
    <text evidence="1">The sequence shown here is derived from an EMBL/GenBank/DDBJ whole genome shotgun (WGS) entry which is preliminary data.</text>
</comment>
<name>A0AAX6HEQ6_IRIPA</name>
<accession>A0AAX6HEQ6</accession>
<reference evidence="1" key="2">
    <citation type="submission" date="2023-04" db="EMBL/GenBank/DDBJ databases">
        <authorList>
            <person name="Bruccoleri R.E."/>
            <person name="Oakeley E.J."/>
            <person name="Faust A.-M."/>
            <person name="Dessus-Babus S."/>
            <person name="Altorfer M."/>
            <person name="Burckhardt D."/>
            <person name="Oertli M."/>
            <person name="Naumann U."/>
            <person name="Petersen F."/>
            <person name="Wong J."/>
        </authorList>
    </citation>
    <scope>NUCLEOTIDE SEQUENCE</scope>
    <source>
        <strain evidence="1">GSM-AAB239-AS_SAM_17_03QT</strain>
        <tissue evidence="1">Leaf</tissue>
    </source>
</reference>
<evidence type="ECO:0000313" key="2">
    <source>
        <dbReference type="Proteomes" id="UP001140949"/>
    </source>
</evidence>